<feature type="binding site" description="axial binding residue" evidence="2">
    <location>
        <position position="505"/>
    </location>
    <ligand>
        <name>heme</name>
        <dbReference type="ChEBI" id="CHEBI:30413"/>
    </ligand>
    <ligandPart>
        <name>Fe</name>
        <dbReference type="ChEBI" id="CHEBI:18248"/>
    </ligandPart>
</feature>
<dbReference type="GO" id="GO:0004497">
    <property type="term" value="F:monooxygenase activity"/>
    <property type="evidence" value="ECO:0007669"/>
    <property type="project" value="InterPro"/>
</dbReference>
<dbReference type="SUPFAM" id="SSF48264">
    <property type="entry name" value="Cytochrome P450"/>
    <property type="match status" value="1"/>
</dbReference>
<evidence type="ECO:0000256" key="2">
    <source>
        <dbReference type="PIRSR" id="PIRSR602401-1"/>
    </source>
</evidence>
<organism evidence="4 5">
    <name type="scientific">Piloderma croceum (strain F 1598)</name>
    <dbReference type="NCBI Taxonomy" id="765440"/>
    <lineage>
        <taxon>Eukaryota</taxon>
        <taxon>Fungi</taxon>
        <taxon>Dikarya</taxon>
        <taxon>Basidiomycota</taxon>
        <taxon>Agaricomycotina</taxon>
        <taxon>Agaricomycetes</taxon>
        <taxon>Agaricomycetidae</taxon>
        <taxon>Atheliales</taxon>
        <taxon>Atheliaceae</taxon>
        <taxon>Piloderma</taxon>
    </lineage>
</organism>
<dbReference type="PANTHER" id="PTHR24305">
    <property type="entry name" value="CYTOCHROME P450"/>
    <property type="match status" value="1"/>
</dbReference>
<comment type="pathway">
    <text evidence="1">Secondary metabolite biosynthesis.</text>
</comment>
<dbReference type="EMBL" id="KN833014">
    <property type="protein sequence ID" value="KIM78717.1"/>
    <property type="molecule type" value="Genomic_DNA"/>
</dbReference>
<feature type="compositionally biased region" description="Basic and acidic residues" evidence="3">
    <location>
        <begin position="426"/>
        <end position="435"/>
    </location>
</feature>
<dbReference type="InterPro" id="IPR002401">
    <property type="entry name" value="Cyt_P450_E_grp-I"/>
</dbReference>
<dbReference type="InParanoid" id="A0A0C3BN43"/>
<reference evidence="5" key="2">
    <citation type="submission" date="2015-01" db="EMBL/GenBank/DDBJ databases">
        <title>Evolutionary Origins and Diversification of the Mycorrhizal Mutualists.</title>
        <authorList>
            <consortium name="DOE Joint Genome Institute"/>
            <consortium name="Mycorrhizal Genomics Consortium"/>
            <person name="Kohler A."/>
            <person name="Kuo A."/>
            <person name="Nagy L.G."/>
            <person name="Floudas D."/>
            <person name="Copeland A."/>
            <person name="Barry K.W."/>
            <person name="Cichocki N."/>
            <person name="Veneault-Fourrey C."/>
            <person name="LaButti K."/>
            <person name="Lindquist E.A."/>
            <person name="Lipzen A."/>
            <person name="Lundell T."/>
            <person name="Morin E."/>
            <person name="Murat C."/>
            <person name="Riley R."/>
            <person name="Ohm R."/>
            <person name="Sun H."/>
            <person name="Tunlid A."/>
            <person name="Henrissat B."/>
            <person name="Grigoriev I.V."/>
            <person name="Hibbett D.S."/>
            <person name="Martin F."/>
        </authorList>
    </citation>
    <scope>NUCLEOTIDE SEQUENCE [LARGE SCALE GENOMIC DNA]</scope>
    <source>
        <strain evidence="5">F 1598</strain>
    </source>
</reference>
<keyword evidence="5" id="KW-1185">Reference proteome</keyword>
<dbReference type="InterPro" id="IPR001128">
    <property type="entry name" value="Cyt_P450"/>
</dbReference>
<evidence type="ECO:0000256" key="1">
    <source>
        <dbReference type="ARBA" id="ARBA00005179"/>
    </source>
</evidence>
<proteinExistence type="predicted"/>
<dbReference type="AlphaFoldDB" id="A0A0C3BN43"/>
<keyword evidence="2" id="KW-0408">Iron</keyword>
<dbReference type="InterPro" id="IPR036396">
    <property type="entry name" value="Cyt_P450_sf"/>
</dbReference>
<dbReference type="Pfam" id="PF00067">
    <property type="entry name" value="p450"/>
    <property type="match status" value="2"/>
</dbReference>
<dbReference type="HOGENOM" id="CLU_001570_25_2_1"/>
<accession>A0A0C3BN43</accession>
<dbReference type="Gene3D" id="1.10.630.10">
    <property type="entry name" value="Cytochrome P450"/>
    <property type="match status" value="1"/>
</dbReference>
<dbReference type="GO" id="GO:0020037">
    <property type="term" value="F:heme binding"/>
    <property type="evidence" value="ECO:0007669"/>
    <property type="project" value="InterPro"/>
</dbReference>
<evidence type="ECO:0008006" key="6">
    <source>
        <dbReference type="Google" id="ProtNLM"/>
    </source>
</evidence>
<dbReference type="Proteomes" id="UP000054166">
    <property type="component" value="Unassembled WGS sequence"/>
</dbReference>
<dbReference type="PRINTS" id="PR00385">
    <property type="entry name" value="P450"/>
</dbReference>
<dbReference type="OrthoDB" id="1470350at2759"/>
<protein>
    <recommendedName>
        <fullName evidence="6">Cytochrome P450</fullName>
    </recommendedName>
</protein>
<feature type="region of interest" description="Disordered" evidence="3">
    <location>
        <begin position="406"/>
        <end position="444"/>
    </location>
</feature>
<dbReference type="InterPro" id="IPR050121">
    <property type="entry name" value="Cytochrome_P450_monoxygenase"/>
</dbReference>
<keyword evidence="2" id="KW-0349">Heme</keyword>
<gene>
    <name evidence="4" type="ORF">PILCRDRAFT_10939</name>
</gene>
<dbReference type="GO" id="GO:0016705">
    <property type="term" value="F:oxidoreductase activity, acting on paired donors, with incorporation or reduction of molecular oxygen"/>
    <property type="evidence" value="ECO:0007669"/>
    <property type="project" value="InterPro"/>
</dbReference>
<reference evidence="4 5" key="1">
    <citation type="submission" date="2014-04" db="EMBL/GenBank/DDBJ databases">
        <authorList>
            <consortium name="DOE Joint Genome Institute"/>
            <person name="Kuo A."/>
            <person name="Tarkka M."/>
            <person name="Buscot F."/>
            <person name="Kohler A."/>
            <person name="Nagy L.G."/>
            <person name="Floudas D."/>
            <person name="Copeland A."/>
            <person name="Barry K.W."/>
            <person name="Cichocki N."/>
            <person name="Veneault-Fourrey C."/>
            <person name="LaButti K."/>
            <person name="Lindquist E.A."/>
            <person name="Lipzen A."/>
            <person name="Lundell T."/>
            <person name="Morin E."/>
            <person name="Murat C."/>
            <person name="Sun H."/>
            <person name="Tunlid A."/>
            <person name="Henrissat B."/>
            <person name="Grigoriev I.V."/>
            <person name="Hibbett D.S."/>
            <person name="Martin F."/>
            <person name="Nordberg H.P."/>
            <person name="Cantor M.N."/>
            <person name="Hua S.X."/>
        </authorList>
    </citation>
    <scope>NUCLEOTIDE SEQUENCE [LARGE SCALE GENOMIC DNA]</scope>
    <source>
        <strain evidence="4 5">F 1598</strain>
    </source>
</reference>
<evidence type="ECO:0000256" key="3">
    <source>
        <dbReference type="SAM" id="MobiDB-lite"/>
    </source>
</evidence>
<comment type="cofactor">
    <cofactor evidence="2">
        <name>heme</name>
        <dbReference type="ChEBI" id="CHEBI:30413"/>
    </cofactor>
</comment>
<dbReference type="STRING" id="765440.A0A0C3BN43"/>
<dbReference type="GO" id="GO:0005506">
    <property type="term" value="F:iron ion binding"/>
    <property type="evidence" value="ECO:0007669"/>
    <property type="project" value="InterPro"/>
</dbReference>
<sequence length="566" mass="63284">MRRLGLLSPGTKLHRLLSMGRPDGYDLHKEMGDVFVTISPAGLTLIVADPKVVAYVNSKRSEFPKPPNTGAIINIYGRNVTSTDGDVWRFHRRVTGPVFSERIHRVVWQESMNQAHLMMQSWLPSTDREPDSVRIPSFGDDILHLGLNVITGAAYGYPLGWNENPPCASSTSLSYHASVEQLTAHIMSIFLTPRWLLRLARRESTWGRAWEAYDAFGGYMRGMLNRERGHLHAGDNREDNLLTALIRAEEMADEKEGRSMEPHEVTGNAFIFLFAGHETTANSLHYTMILLAQRPDMQQHFLDEVDEVYDRAALEGRDQLEYELDFNRAGFTLAIMLETLRLYSPLSLINKWTATDQPITFEGQTYVIPQGTRISVNATGIHSNPKVWGDNAREWEPSRWIIEGGNGITPLITPQPSRSSSPMRRRSSDILEKDSPSPSPLSPSAPLLTPFSVLEQYSPSRMLSRSSSVCSATSSGAMSPPVSPSVIVKPAKGTFLPFSEGARACSGKKFATVQFVAVLFTLFREHRVELEEGWSVERVKGVLRGRKAGALTLQPPESIPLRFVRR</sequence>
<dbReference type="PANTHER" id="PTHR24305:SF223">
    <property type="entry name" value="CYTOCHROME P450-DIT2"/>
    <property type="match status" value="1"/>
</dbReference>
<keyword evidence="2" id="KW-0479">Metal-binding</keyword>
<evidence type="ECO:0000313" key="5">
    <source>
        <dbReference type="Proteomes" id="UP000054166"/>
    </source>
</evidence>
<dbReference type="PRINTS" id="PR00463">
    <property type="entry name" value="EP450I"/>
</dbReference>
<evidence type="ECO:0000313" key="4">
    <source>
        <dbReference type="EMBL" id="KIM78717.1"/>
    </source>
</evidence>
<name>A0A0C3BN43_PILCF</name>